<reference evidence="7 8" key="1">
    <citation type="journal article" date="2024" name="Commun. Biol.">
        <title>Comparative genomic analysis of thermophilic fungi reveals convergent evolutionary adaptations and gene losses.</title>
        <authorList>
            <person name="Steindorff A.S."/>
            <person name="Aguilar-Pontes M.V."/>
            <person name="Robinson A.J."/>
            <person name="Andreopoulos B."/>
            <person name="LaButti K."/>
            <person name="Kuo A."/>
            <person name="Mondo S."/>
            <person name="Riley R."/>
            <person name="Otillar R."/>
            <person name="Haridas S."/>
            <person name="Lipzen A."/>
            <person name="Grimwood J."/>
            <person name="Schmutz J."/>
            <person name="Clum A."/>
            <person name="Reid I.D."/>
            <person name="Moisan M.C."/>
            <person name="Butler G."/>
            <person name="Nguyen T.T.M."/>
            <person name="Dewar K."/>
            <person name="Conant G."/>
            <person name="Drula E."/>
            <person name="Henrissat B."/>
            <person name="Hansel C."/>
            <person name="Singer S."/>
            <person name="Hutchinson M.I."/>
            <person name="de Vries R.P."/>
            <person name="Natvig D.O."/>
            <person name="Powell A.J."/>
            <person name="Tsang A."/>
            <person name="Grigoriev I.V."/>
        </authorList>
    </citation>
    <scope>NUCLEOTIDE SEQUENCE [LARGE SCALE GENOMIC DNA]</scope>
    <source>
        <strain evidence="7 8">ATCC 24622</strain>
    </source>
</reference>
<keyword evidence="3 6" id="KW-1133">Transmembrane helix</keyword>
<name>A0ABR3WKI6_9PEZI</name>
<dbReference type="InterPro" id="IPR002523">
    <property type="entry name" value="MgTranspt_CorA/ZnTranspt_ZntB"/>
</dbReference>
<keyword evidence="4 6" id="KW-0472">Membrane</keyword>
<keyword evidence="2 6" id="KW-0812">Transmembrane</keyword>
<comment type="caution">
    <text evidence="7">The sequence shown here is derived from an EMBL/GenBank/DDBJ whole genome shotgun (WGS) entry which is preliminary data.</text>
</comment>
<evidence type="ECO:0000256" key="6">
    <source>
        <dbReference type="SAM" id="Phobius"/>
    </source>
</evidence>
<evidence type="ECO:0000256" key="5">
    <source>
        <dbReference type="SAM" id="MobiDB-lite"/>
    </source>
</evidence>
<feature type="region of interest" description="Disordered" evidence="5">
    <location>
        <begin position="34"/>
        <end position="84"/>
    </location>
</feature>
<evidence type="ECO:0000256" key="1">
    <source>
        <dbReference type="ARBA" id="ARBA00004141"/>
    </source>
</evidence>
<organism evidence="7 8">
    <name type="scientific">Phialemonium thermophilum</name>
    <dbReference type="NCBI Taxonomy" id="223376"/>
    <lineage>
        <taxon>Eukaryota</taxon>
        <taxon>Fungi</taxon>
        <taxon>Dikarya</taxon>
        <taxon>Ascomycota</taxon>
        <taxon>Pezizomycotina</taxon>
        <taxon>Sordariomycetes</taxon>
        <taxon>Sordariomycetidae</taxon>
        <taxon>Cephalothecales</taxon>
        <taxon>Cephalothecaceae</taxon>
        <taxon>Phialemonium</taxon>
    </lineage>
</organism>
<proteinExistence type="predicted"/>
<dbReference type="EMBL" id="JAZHXJ010000346">
    <property type="protein sequence ID" value="KAL1864153.1"/>
    <property type="molecule type" value="Genomic_DNA"/>
</dbReference>
<evidence type="ECO:0000256" key="2">
    <source>
        <dbReference type="ARBA" id="ARBA00022692"/>
    </source>
</evidence>
<evidence type="ECO:0000256" key="3">
    <source>
        <dbReference type="ARBA" id="ARBA00022989"/>
    </source>
</evidence>
<comment type="subcellular location">
    <subcellularLocation>
        <location evidence="1">Membrane</location>
        <topology evidence="1">Multi-pass membrane protein</topology>
    </subcellularLocation>
</comment>
<dbReference type="Proteomes" id="UP001586593">
    <property type="component" value="Unassembled WGS sequence"/>
</dbReference>
<feature type="transmembrane region" description="Helical" evidence="6">
    <location>
        <begin position="653"/>
        <end position="675"/>
    </location>
</feature>
<evidence type="ECO:0000313" key="8">
    <source>
        <dbReference type="Proteomes" id="UP001586593"/>
    </source>
</evidence>
<dbReference type="InterPro" id="IPR045863">
    <property type="entry name" value="CorA_TM1_TM2"/>
</dbReference>
<keyword evidence="8" id="KW-1185">Reference proteome</keyword>
<evidence type="ECO:0000313" key="7">
    <source>
        <dbReference type="EMBL" id="KAL1864153.1"/>
    </source>
</evidence>
<sequence length="726" mass="81451">MSENSAVQDANLAAALKELTKVLSALTEELELEVEQPGNTILPSPTAEPGSVPQPAQHSSPLLSSSNDPRGPEQRDGGQPSRLAQLSTGISTSDVFETAVDTNGGFLFPDESPFCLGTISSQKAQDLMRKKVIDFMGDGKVEFCKSRDRLVCRNGETTVAVRAPPIPDPFFSRLLRMGFLRQKHYDAERFRRHMGQNLFAGWEEAVLSEFAATSSSLMERLNDAFPVDIYIRLASLTYDCSGQIHNALSGREDIGGLSGLWPPSYLELRDGFGYQKSLSHGQLWILGDQRVTNQLPFDLVSMIFDAYSTPEEFDLSDQAFWHISDHTGSDDRCHCSQMPFRLSGDASEVTFRFSLFGSRISTFDLQIEGLEKQRIKGQLLNSNGRLRVDFVEVRASVWCLIFRSKSVRRLPAFKIVVLDDNLLSLGAFAKPEKCGFAVRGPATPLHMFQLTVYELLRAWDICWSNLLDEVDGLIQVKVGDIASDDRLTRLMIDDSLQRSKVYFAALQALRIFRDKINEMRTCLDGARRDFSRAFSVFLLLSNEEFERRSESEAKTALGQSFTDLQENWSIISDFHTKHEKALLDRIAAKMNEIKSLQDGLYNATAVREASRSTQMNRYVVVFTIVTVLYLPPSFIATVFGTDLFNDHNPVRKFKVATVAVSLGTYVLAFVLLLVAHRMGAIRRWLARLVSGLWGLCLGLPKQFSWPKRWTVFGPTRDSSSSSWSSD</sequence>
<evidence type="ECO:0000256" key="4">
    <source>
        <dbReference type="ARBA" id="ARBA00023136"/>
    </source>
</evidence>
<dbReference type="SUPFAM" id="SSF144083">
    <property type="entry name" value="Magnesium transport protein CorA, transmembrane region"/>
    <property type="match status" value="1"/>
</dbReference>
<gene>
    <name evidence="7" type="ORF">VTK73DRAFT_6151</name>
</gene>
<dbReference type="Pfam" id="PF01544">
    <property type="entry name" value="CorA"/>
    <property type="match status" value="1"/>
</dbReference>
<protein>
    <submittedName>
        <fullName evidence="7">Uncharacterized protein</fullName>
    </submittedName>
</protein>
<feature type="compositionally biased region" description="Polar residues" evidence="5">
    <location>
        <begin position="54"/>
        <end position="68"/>
    </location>
</feature>
<dbReference type="Gene3D" id="1.20.58.340">
    <property type="entry name" value="Magnesium transport protein CorA, transmembrane region"/>
    <property type="match status" value="1"/>
</dbReference>
<accession>A0ABR3WKI6</accession>
<feature type="transmembrane region" description="Helical" evidence="6">
    <location>
        <begin position="618"/>
        <end position="641"/>
    </location>
</feature>